<evidence type="ECO:0000313" key="3">
    <source>
        <dbReference type="Proteomes" id="UP001500325"/>
    </source>
</evidence>
<dbReference type="Proteomes" id="UP001500325">
    <property type="component" value="Unassembled WGS sequence"/>
</dbReference>
<evidence type="ECO:0008006" key="4">
    <source>
        <dbReference type="Google" id="ProtNLM"/>
    </source>
</evidence>
<name>A0ABP8X604_9PSEU</name>
<organism evidence="2 3">
    <name type="scientific">Pseudonocardia yuanmonensis</name>
    <dbReference type="NCBI Taxonomy" id="1095914"/>
    <lineage>
        <taxon>Bacteria</taxon>
        <taxon>Bacillati</taxon>
        <taxon>Actinomycetota</taxon>
        <taxon>Actinomycetes</taxon>
        <taxon>Pseudonocardiales</taxon>
        <taxon>Pseudonocardiaceae</taxon>
        <taxon>Pseudonocardia</taxon>
    </lineage>
</organism>
<proteinExistence type="predicted"/>
<dbReference type="EMBL" id="BAABIC010000016">
    <property type="protein sequence ID" value="GAA4701488.1"/>
    <property type="molecule type" value="Genomic_DNA"/>
</dbReference>
<gene>
    <name evidence="2" type="ORF">GCM10023215_45520</name>
</gene>
<accession>A0ABP8X604</accession>
<feature type="region of interest" description="Disordered" evidence="1">
    <location>
        <begin position="103"/>
        <end position="166"/>
    </location>
</feature>
<protein>
    <recommendedName>
        <fullName evidence="4">VWA domain containing CoxE-like protein</fullName>
    </recommendedName>
</protein>
<keyword evidence="3" id="KW-1185">Reference proteome</keyword>
<comment type="caution">
    <text evidence="2">The sequence shown here is derived from an EMBL/GenBank/DDBJ whole genome shotgun (WGS) entry which is preliminary data.</text>
</comment>
<feature type="compositionally biased region" description="Pro residues" evidence="1">
    <location>
        <begin position="122"/>
        <end position="131"/>
    </location>
</feature>
<sequence length="225" mass="23636">MAEIAWVDRALTQVRAGDGDSRVAAVLDSVAMRAGSVRADLDRAFAAQLARLDRTPGSVLAVETFLRRVVAPLAAQTRVLLVVVDGMSGAVATDLAEDLTARAQAGPRSSGQVRRVERQSSPPCPPRPPTAAPACCVRSSPSVTRRKSEPPSRHIRSGPPGALGADLDEAVGEDGPAVTAVVLNTVDDSLAKGRQSQDPRWRPDDVAGLSPLLHRPSALDVSCCW</sequence>
<evidence type="ECO:0000256" key="1">
    <source>
        <dbReference type="SAM" id="MobiDB-lite"/>
    </source>
</evidence>
<evidence type="ECO:0000313" key="2">
    <source>
        <dbReference type="EMBL" id="GAA4701488.1"/>
    </source>
</evidence>
<reference evidence="3" key="1">
    <citation type="journal article" date="2019" name="Int. J. Syst. Evol. Microbiol.">
        <title>The Global Catalogue of Microorganisms (GCM) 10K type strain sequencing project: providing services to taxonomists for standard genome sequencing and annotation.</title>
        <authorList>
            <consortium name="The Broad Institute Genomics Platform"/>
            <consortium name="The Broad Institute Genome Sequencing Center for Infectious Disease"/>
            <person name="Wu L."/>
            <person name="Ma J."/>
        </authorList>
    </citation>
    <scope>NUCLEOTIDE SEQUENCE [LARGE SCALE GENOMIC DNA]</scope>
    <source>
        <strain evidence="3">JCM 18055</strain>
    </source>
</reference>